<dbReference type="Gene3D" id="3.20.20.140">
    <property type="entry name" value="Metal-dependent hydrolases"/>
    <property type="match status" value="1"/>
</dbReference>
<evidence type="ECO:0000313" key="3">
    <source>
        <dbReference type="EMBL" id="TAA48337.1"/>
    </source>
</evidence>
<dbReference type="InterPro" id="IPR013108">
    <property type="entry name" value="Amidohydro_3"/>
</dbReference>
<dbReference type="InterPro" id="IPR033932">
    <property type="entry name" value="YtcJ-like"/>
</dbReference>
<evidence type="ECO:0000313" key="4">
    <source>
        <dbReference type="Proteomes" id="UP000292544"/>
    </source>
</evidence>
<dbReference type="Gene3D" id="3.10.310.70">
    <property type="match status" value="1"/>
</dbReference>
<feature type="domain" description="Amidohydrolase 3" evidence="2">
    <location>
        <begin position="87"/>
        <end position="579"/>
    </location>
</feature>
<proteinExistence type="predicted"/>
<dbReference type="CDD" id="cd01300">
    <property type="entry name" value="YtcJ_like"/>
    <property type="match status" value="1"/>
</dbReference>
<dbReference type="Proteomes" id="UP000292544">
    <property type="component" value="Unassembled WGS sequence"/>
</dbReference>
<accession>A0ABY1WUZ6</accession>
<dbReference type="Pfam" id="PF07969">
    <property type="entry name" value="Amidohydro_3"/>
    <property type="match status" value="1"/>
</dbReference>
<comment type="caution">
    <text evidence="3">The sequence shown here is derived from an EMBL/GenBank/DDBJ whole genome shotgun (WGS) entry which is preliminary data.</text>
</comment>
<name>A0ABY1WUZ6_9GAMM</name>
<gene>
    <name evidence="3" type="ORF">EXY25_03655</name>
</gene>
<dbReference type="Gene3D" id="2.30.40.10">
    <property type="entry name" value="Urease, subunit C, domain 1"/>
    <property type="match status" value="1"/>
</dbReference>
<dbReference type="EMBL" id="SHLY01000001">
    <property type="protein sequence ID" value="TAA48337.1"/>
    <property type="molecule type" value="Genomic_DNA"/>
</dbReference>
<dbReference type="InterPro" id="IPR011059">
    <property type="entry name" value="Metal-dep_hydrolase_composite"/>
</dbReference>
<feature type="chain" id="PRO_5046681572" evidence="1">
    <location>
        <begin position="34"/>
        <end position="582"/>
    </location>
</feature>
<evidence type="ECO:0000256" key="1">
    <source>
        <dbReference type="SAM" id="SignalP"/>
    </source>
</evidence>
<feature type="signal peptide" evidence="1">
    <location>
        <begin position="1"/>
        <end position="33"/>
    </location>
</feature>
<evidence type="ECO:0000259" key="2">
    <source>
        <dbReference type="Pfam" id="PF07969"/>
    </source>
</evidence>
<dbReference type="RefSeq" id="WP_130565744.1">
    <property type="nucleotide sequence ID" value="NZ_SHLY01000001.1"/>
</dbReference>
<keyword evidence="1" id="KW-0732">Signal</keyword>
<sequence length="582" mass="64540">MNMCCKTTKKSLLKTISTAFILCLISLSTAAFAATKAEPADVVYKNGYVYTVNVLRQVAEGFAMKDGKFIAVGSDEEMKAFIGKKTKVVNLKGKMVMPGLVDSHIHALRGALTSLGLAFPAESSVDEIKTALKKFIKDKKLKKGDWIEGAKWSLDYHTLTAAMLDEIAPDNPVFLHDWTNHLAWVNSAALEAANITKDTPDPAAGVIDRDSNGVPTGTLHDKALGLITAVMPEPAPKVVEERAQWIFSKLNKYGVTAIITPQLDPMRVKAYRDLEAKGKLTVRIQGSWDFNTRYVTTTLEEQAKTFMTRDKRGPNSPLINVDGVKIYMDGVPNDAEGGSPMIDSYATAPTFGTPSIDESTFSTWMMRFDKEGIKVMAHATGSLSVRHFLNAIEATRRANGKGPRHHMAHSMLIYPDEVPRFNFEKYNFVTEVSPYQVWTPDPSVHHWAEIIGEQRFNQTMTPLKSIVDAGALVSYGSDWDNIANPDPWFAMEGMVTRQYPGQPNYGQLNPDERIDISTAIQIFTRNGIMAMEKENESGSIEVGKSADFIVIDQNLLQIPVQDIHKTKVLTTVLQGKTVYKRK</sequence>
<keyword evidence="4" id="KW-1185">Reference proteome</keyword>
<dbReference type="SUPFAM" id="SSF51338">
    <property type="entry name" value="Composite domain of metallo-dependent hydrolases"/>
    <property type="match status" value="1"/>
</dbReference>
<protein>
    <submittedName>
        <fullName evidence="3">Amidohydrolase</fullName>
    </submittedName>
</protein>
<dbReference type="SUPFAM" id="SSF51556">
    <property type="entry name" value="Metallo-dependent hydrolases"/>
    <property type="match status" value="1"/>
</dbReference>
<dbReference type="PANTHER" id="PTHR22642:SF2">
    <property type="entry name" value="PROTEIN LONG AFTER FAR-RED 3"/>
    <property type="match status" value="1"/>
</dbReference>
<organism evidence="3 4">
    <name type="scientific">Corallincola spongiicola</name>
    <dbReference type="NCBI Taxonomy" id="2520508"/>
    <lineage>
        <taxon>Bacteria</taxon>
        <taxon>Pseudomonadati</taxon>
        <taxon>Pseudomonadota</taxon>
        <taxon>Gammaproteobacteria</taxon>
        <taxon>Alteromonadales</taxon>
        <taxon>Psychromonadaceae</taxon>
        <taxon>Corallincola</taxon>
    </lineage>
</organism>
<dbReference type="InterPro" id="IPR032466">
    <property type="entry name" value="Metal_Hydrolase"/>
</dbReference>
<dbReference type="PANTHER" id="PTHR22642">
    <property type="entry name" value="IMIDAZOLONEPROPIONASE"/>
    <property type="match status" value="1"/>
</dbReference>
<reference evidence="4" key="1">
    <citation type="submission" date="2019-02" db="EMBL/GenBank/DDBJ databases">
        <title>Draft genome sequence of Muricauda sp. 176CP4-71.</title>
        <authorList>
            <person name="Park J.-S."/>
        </authorList>
    </citation>
    <scope>NUCLEOTIDE SEQUENCE [LARGE SCALE GENOMIC DNA]</scope>
    <source>
        <strain evidence="4">176GS2-150</strain>
    </source>
</reference>